<organism evidence="1 2">
    <name type="scientific">Actinomyces radicidentis</name>
    <dbReference type="NCBI Taxonomy" id="111015"/>
    <lineage>
        <taxon>Bacteria</taxon>
        <taxon>Bacillati</taxon>
        <taxon>Actinomycetota</taxon>
        <taxon>Actinomycetes</taxon>
        <taxon>Actinomycetales</taxon>
        <taxon>Actinomycetaceae</taxon>
        <taxon>Actinomyces</taxon>
    </lineage>
</organism>
<proteinExistence type="predicted"/>
<reference evidence="2" key="1">
    <citation type="submission" date="2016-02" db="EMBL/GenBank/DDBJ databases">
        <authorList>
            <person name="Holder M.E."/>
            <person name="Ajami N.J."/>
            <person name="Petrosino J.F."/>
        </authorList>
    </citation>
    <scope>NUCLEOTIDE SEQUENCE [LARGE SCALE GENOMIC DNA]</scope>
    <source>
        <strain evidence="2">CCUG 36733</strain>
    </source>
</reference>
<evidence type="ECO:0008006" key="3">
    <source>
        <dbReference type="Google" id="ProtNLM"/>
    </source>
</evidence>
<sequence length="250" mass="27322">MAEAAAQYGDDLVLVGASAAVHLGLPVLGPIPRLVQCLGTHGQRRRTTLVERRRTTATPPIVEVNGVLTTAPSTTGLDLARWSTLVAGVAALDKVLHENTATTDDVTAALAALPTGAVGARRAREAAHLADARAESPGESLSRVRMWQAGLPEPDLQRTVIVEGRRYRLDFLWHGVRVCGEFDGRVKYTRDAFGVDPQDAVWSERLREQALRRGGLAVARWTWDEAWYRDGAAMLAELARHGIRPNGRRW</sequence>
<name>A0A0X8JGB6_ACTRD</name>
<protein>
    <recommendedName>
        <fullName evidence="3">Transcriptional regulator, AbiEi antitoxin, Type IV TA system</fullName>
    </recommendedName>
</protein>
<evidence type="ECO:0000313" key="2">
    <source>
        <dbReference type="Proteomes" id="UP000065220"/>
    </source>
</evidence>
<evidence type="ECO:0000313" key="1">
    <source>
        <dbReference type="EMBL" id="AMD88313.1"/>
    </source>
</evidence>
<accession>A0A0X8JGB6</accession>
<dbReference type="OrthoDB" id="5517693at2"/>
<dbReference type="KEGG" id="ard:AXF14_00290"/>
<dbReference type="AlphaFoldDB" id="A0A0X8JGB6"/>
<dbReference type="EMBL" id="CP014228">
    <property type="protein sequence ID" value="AMD88313.1"/>
    <property type="molecule type" value="Genomic_DNA"/>
</dbReference>
<dbReference type="STRING" id="111015.AXF14_00290"/>
<gene>
    <name evidence="1" type="ORF">AXF14_00290</name>
</gene>
<dbReference type="Proteomes" id="UP000065220">
    <property type="component" value="Chromosome"/>
</dbReference>
<keyword evidence="2" id="KW-1185">Reference proteome</keyword>